<dbReference type="SUPFAM" id="SSF53098">
    <property type="entry name" value="Ribonuclease H-like"/>
    <property type="match status" value="1"/>
</dbReference>
<evidence type="ECO:0000313" key="1">
    <source>
        <dbReference type="EMBL" id="RDX89405.1"/>
    </source>
</evidence>
<dbReference type="PANTHER" id="PTHR35046">
    <property type="entry name" value="ZINC KNUCKLE (CCHC-TYPE) FAMILY PROTEIN"/>
    <property type="match status" value="1"/>
</dbReference>
<dbReference type="InterPro" id="IPR012337">
    <property type="entry name" value="RNaseH-like_sf"/>
</dbReference>
<sequence>MLETKLIAFEHLKVSSFKEIYYLCVNGANRGFYIHDVFLFKDKKSCVPKSSVRGLLGKEAYKEWKISIFVVVHRFSRMTHFIPCYKVDDVSLVANLFFREVVRLHGLLMNIVSKRDSKFLNRFWKILWNKLGTKLLFSIACHPQTDVNSTTSSSPFELVYGFNPLTTLDLLPLPNVNAMLNCDGVLKLNLLNNCILKYILTLKEG</sequence>
<evidence type="ECO:0008006" key="3">
    <source>
        <dbReference type="Google" id="ProtNLM"/>
    </source>
</evidence>
<protein>
    <recommendedName>
        <fullName evidence="3">Integrase catalytic domain-containing protein</fullName>
    </recommendedName>
</protein>
<dbReference type="EMBL" id="QJKJ01005679">
    <property type="protein sequence ID" value="RDX89405.1"/>
    <property type="molecule type" value="Genomic_DNA"/>
</dbReference>
<accession>A0A371GFS7</accession>
<organism evidence="1 2">
    <name type="scientific">Mucuna pruriens</name>
    <name type="common">Velvet bean</name>
    <name type="synonym">Dolichos pruriens</name>
    <dbReference type="NCBI Taxonomy" id="157652"/>
    <lineage>
        <taxon>Eukaryota</taxon>
        <taxon>Viridiplantae</taxon>
        <taxon>Streptophyta</taxon>
        <taxon>Embryophyta</taxon>
        <taxon>Tracheophyta</taxon>
        <taxon>Spermatophyta</taxon>
        <taxon>Magnoliopsida</taxon>
        <taxon>eudicotyledons</taxon>
        <taxon>Gunneridae</taxon>
        <taxon>Pentapetalae</taxon>
        <taxon>rosids</taxon>
        <taxon>fabids</taxon>
        <taxon>Fabales</taxon>
        <taxon>Fabaceae</taxon>
        <taxon>Papilionoideae</taxon>
        <taxon>50 kb inversion clade</taxon>
        <taxon>NPAAA clade</taxon>
        <taxon>indigoferoid/millettioid clade</taxon>
        <taxon>Phaseoleae</taxon>
        <taxon>Mucuna</taxon>
    </lineage>
</organism>
<comment type="caution">
    <text evidence="1">The sequence shown here is derived from an EMBL/GenBank/DDBJ whole genome shotgun (WGS) entry which is preliminary data.</text>
</comment>
<dbReference type="Gene3D" id="3.30.420.10">
    <property type="entry name" value="Ribonuclease H-like superfamily/Ribonuclease H"/>
    <property type="match status" value="1"/>
</dbReference>
<dbReference type="PANTHER" id="PTHR35046:SF9">
    <property type="entry name" value="RNA-DIRECTED DNA POLYMERASE"/>
    <property type="match status" value="1"/>
</dbReference>
<reference evidence="1" key="1">
    <citation type="submission" date="2018-05" db="EMBL/GenBank/DDBJ databases">
        <title>Draft genome of Mucuna pruriens seed.</title>
        <authorList>
            <person name="Nnadi N.E."/>
            <person name="Vos R."/>
            <person name="Hasami M.H."/>
            <person name="Devisetty U.K."/>
            <person name="Aguiy J.C."/>
        </authorList>
    </citation>
    <scope>NUCLEOTIDE SEQUENCE [LARGE SCALE GENOMIC DNA]</scope>
    <source>
        <strain evidence="1">JCA_2017</strain>
    </source>
</reference>
<feature type="non-terminal residue" evidence="1">
    <location>
        <position position="1"/>
    </location>
</feature>
<dbReference type="OrthoDB" id="1935586at2759"/>
<dbReference type="GO" id="GO:0003676">
    <property type="term" value="F:nucleic acid binding"/>
    <property type="evidence" value="ECO:0007669"/>
    <property type="project" value="InterPro"/>
</dbReference>
<dbReference type="Proteomes" id="UP000257109">
    <property type="component" value="Unassembled WGS sequence"/>
</dbReference>
<dbReference type="STRING" id="157652.A0A371GFS7"/>
<proteinExistence type="predicted"/>
<name>A0A371GFS7_MUCPR</name>
<gene>
    <name evidence="1" type="ORF">CR513_28875</name>
</gene>
<dbReference type="InterPro" id="IPR036397">
    <property type="entry name" value="RNaseH_sf"/>
</dbReference>
<evidence type="ECO:0000313" key="2">
    <source>
        <dbReference type="Proteomes" id="UP000257109"/>
    </source>
</evidence>
<dbReference type="AlphaFoldDB" id="A0A371GFS7"/>
<keyword evidence="2" id="KW-1185">Reference proteome</keyword>